<dbReference type="STRING" id="4529.A0A0E0Q441"/>
<dbReference type="PANTHER" id="PTHR33077">
    <property type="entry name" value="PROTEIN TIFY 4A-RELATED-RELATED"/>
    <property type="match status" value="1"/>
</dbReference>
<evidence type="ECO:0000259" key="8">
    <source>
        <dbReference type="PROSITE" id="PS51320"/>
    </source>
</evidence>
<dbReference type="AlphaFoldDB" id="A0A0E0Q441"/>
<evidence type="ECO:0000313" key="10">
    <source>
        <dbReference type="Proteomes" id="UP000008022"/>
    </source>
</evidence>
<keyword evidence="3" id="KW-0832">Ubl conjugation</keyword>
<proteinExistence type="inferred from homology"/>
<organism evidence="9 10">
    <name type="scientific">Oryza rufipogon</name>
    <name type="common">Brownbeard rice</name>
    <name type="synonym">Asian wild rice</name>
    <dbReference type="NCBI Taxonomy" id="4529"/>
    <lineage>
        <taxon>Eukaryota</taxon>
        <taxon>Viridiplantae</taxon>
        <taxon>Streptophyta</taxon>
        <taxon>Embryophyta</taxon>
        <taxon>Tracheophyta</taxon>
        <taxon>Spermatophyta</taxon>
        <taxon>Magnoliopsida</taxon>
        <taxon>Liliopsida</taxon>
        <taxon>Poales</taxon>
        <taxon>Poaceae</taxon>
        <taxon>BOP clade</taxon>
        <taxon>Oryzoideae</taxon>
        <taxon>Oryzeae</taxon>
        <taxon>Oryzinae</taxon>
        <taxon>Oryza</taxon>
    </lineage>
</organism>
<evidence type="ECO:0000256" key="5">
    <source>
        <dbReference type="ARBA" id="ARBA00023163"/>
    </source>
</evidence>
<name>A0A0E0Q441_ORYRU</name>
<dbReference type="InterPro" id="IPR018467">
    <property type="entry name" value="CCT_CS"/>
</dbReference>
<keyword evidence="2 6" id="KW-1184">Jasmonic acid signaling pathway</keyword>
<accession>A0A0E0Q441</accession>
<evidence type="ECO:0000256" key="2">
    <source>
        <dbReference type="ARBA" id="ARBA00022819"/>
    </source>
</evidence>
<dbReference type="GO" id="GO:0031347">
    <property type="term" value="P:regulation of defense response"/>
    <property type="evidence" value="ECO:0007669"/>
    <property type="project" value="UniProtKB-UniRule"/>
</dbReference>
<reference evidence="9" key="2">
    <citation type="submission" date="2015-06" db="UniProtKB">
        <authorList>
            <consortium name="EnsemblPlants"/>
        </authorList>
    </citation>
    <scope>IDENTIFICATION</scope>
</reference>
<evidence type="ECO:0000256" key="3">
    <source>
        <dbReference type="ARBA" id="ARBA00022843"/>
    </source>
</evidence>
<dbReference type="PROSITE" id="PS51320">
    <property type="entry name" value="TIFY"/>
    <property type="match status" value="1"/>
</dbReference>
<dbReference type="eggNOG" id="ENOG502S434">
    <property type="taxonomic scope" value="Eukaryota"/>
</dbReference>
<evidence type="ECO:0000256" key="4">
    <source>
        <dbReference type="ARBA" id="ARBA00023015"/>
    </source>
</evidence>
<keyword evidence="10" id="KW-1185">Reference proteome</keyword>
<dbReference type="Pfam" id="PF09425">
    <property type="entry name" value="Jas_motif"/>
    <property type="match status" value="1"/>
</dbReference>
<dbReference type="PANTHER" id="PTHR33077:SF17">
    <property type="entry name" value="PROTEIN TIFY 5B"/>
    <property type="match status" value="1"/>
</dbReference>
<dbReference type="InterPro" id="IPR040390">
    <property type="entry name" value="TIFY/JAZ"/>
</dbReference>
<keyword evidence="4" id="KW-0805">Transcription regulation</keyword>
<feature type="region of interest" description="Disordered" evidence="7">
    <location>
        <begin position="77"/>
        <end position="160"/>
    </location>
</feature>
<comment type="similarity">
    <text evidence="1 6">Belongs to the TIFY/JAZ family.</text>
</comment>
<dbReference type="GO" id="GO:0009611">
    <property type="term" value="P:response to wounding"/>
    <property type="evidence" value="ECO:0007669"/>
    <property type="project" value="UniProtKB-UniRule"/>
</dbReference>
<comment type="domain">
    <text evidence="6">The jas domain is required for interaction with COI1.</text>
</comment>
<dbReference type="GO" id="GO:0005634">
    <property type="term" value="C:nucleus"/>
    <property type="evidence" value="ECO:0007669"/>
    <property type="project" value="UniProtKB-SubCell"/>
</dbReference>
<sequence>MAEERRRDDGGDVEVELSLRLRTGDDSTSADPAPATAAVEARRNLTIFYNGRMCAVNVTELQARTIISMASQGNFGKQQQQQIQGRDDHHYHQGESSSGGGVSTAAARHCDVAGSSSSHSGSGSGSATPPRPALVSPRAGLQAAAAAAPTMNQPPAASGLSMKRSLQRFLEKRKTRAAAPLYYLLLHSRPIIRRPAKRVAAAGRRSIDGDKFAVVMIEYLLEGADGGRDVVQLAGAVAVPDPCRNRGRVKSQARQMEARNGGCGGGRTPRHLVVVQEGQMNSDPGYRKGPCPYRPYHPYHPCRPCRNHHKSLPTHCYTCLHHTSQNLRKGYHHNLHHN</sequence>
<feature type="domain" description="Tify" evidence="8">
    <location>
        <begin position="38"/>
        <end position="72"/>
    </location>
</feature>
<dbReference type="EnsemblPlants" id="ORUFI07G03070.1">
    <property type="protein sequence ID" value="ORUFI07G03070.1"/>
    <property type="gene ID" value="ORUFI07G03070"/>
</dbReference>
<comment type="function">
    <text evidence="6">Repressor of jasmonate responses.</text>
</comment>
<comment type="subcellular location">
    <subcellularLocation>
        <location evidence="6">Nucleus</location>
    </subcellularLocation>
</comment>
<evidence type="ECO:0000256" key="6">
    <source>
        <dbReference type="RuleBase" id="RU369065"/>
    </source>
</evidence>
<keyword evidence="5" id="KW-0804">Transcription</keyword>
<dbReference type="GO" id="GO:2000022">
    <property type="term" value="P:regulation of jasmonic acid mediated signaling pathway"/>
    <property type="evidence" value="ECO:0007669"/>
    <property type="project" value="UniProtKB-UniRule"/>
</dbReference>
<dbReference type="InterPro" id="IPR010399">
    <property type="entry name" value="Tify_dom"/>
</dbReference>
<evidence type="ECO:0000256" key="7">
    <source>
        <dbReference type="SAM" id="MobiDB-lite"/>
    </source>
</evidence>
<dbReference type="Gramene" id="ORUFI07G03070.1">
    <property type="protein sequence ID" value="ORUFI07G03070.1"/>
    <property type="gene ID" value="ORUFI07G03070"/>
</dbReference>
<evidence type="ECO:0000313" key="9">
    <source>
        <dbReference type="EnsemblPlants" id="ORUFI07G03070.1"/>
    </source>
</evidence>
<reference evidence="10" key="1">
    <citation type="submission" date="2013-06" db="EMBL/GenBank/DDBJ databases">
        <authorList>
            <person name="Zhao Q."/>
        </authorList>
    </citation>
    <scope>NUCLEOTIDE SEQUENCE</scope>
    <source>
        <strain evidence="10">cv. W1943</strain>
    </source>
</reference>
<dbReference type="HOGENOM" id="CLU_822282_0_0_1"/>
<dbReference type="Pfam" id="PF06200">
    <property type="entry name" value="tify"/>
    <property type="match status" value="1"/>
</dbReference>
<keyword evidence="6" id="KW-0539">Nucleus</keyword>
<dbReference type="Proteomes" id="UP000008022">
    <property type="component" value="Unassembled WGS sequence"/>
</dbReference>
<evidence type="ECO:0000256" key="1">
    <source>
        <dbReference type="ARBA" id="ARBA00008614"/>
    </source>
</evidence>
<protein>
    <recommendedName>
        <fullName evidence="6">Protein TIFY</fullName>
    </recommendedName>
    <alternativeName>
        <fullName evidence="6">Jasmonate ZIM domain-containing protein</fullName>
    </alternativeName>
</protein>
<feature type="compositionally biased region" description="Low complexity" evidence="7">
    <location>
        <begin position="137"/>
        <end position="157"/>
    </location>
</feature>